<accession>A0ABQ3XDI0</accession>
<dbReference type="EMBL" id="BOMG01000060">
    <property type="protein sequence ID" value="GID56556.1"/>
    <property type="molecule type" value="Genomic_DNA"/>
</dbReference>
<comment type="caution">
    <text evidence="1">The sequence shown here is derived from an EMBL/GenBank/DDBJ whole genome shotgun (WGS) entry which is preliminary data.</text>
</comment>
<name>A0ABQ3XDI0_9ACTN</name>
<organism evidence="1 2">
    <name type="scientific">Actinoplanes couchii</name>
    <dbReference type="NCBI Taxonomy" id="403638"/>
    <lineage>
        <taxon>Bacteria</taxon>
        <taxon>Bacillati</taxon>
        <taxon>Actinomycetota</taxon>
        <taxon>Actinomycetes</taxon>
        <taxon>Micromonosporales</taxon>
        <taxon>Micromonosporaceae</taxon>
        <taxon>Actinoplanes</taxon>
    </lineage>
</organism>
<protein>
    <submittedName>
        <fullName evidence="1">Uncharacterized protein</fullName>
    </submittedName>
</protein>
<evidence type="ECO:0000313" key="1">
    <source>
        <dbReference type="EMBL" id="GID56556.1"/>
    </source>
</evidence>
<dbReference type="Proteomes" id="UP000612282">
    <property type="component" value="Unassembled WGS sequence"/>
</dbReference>
<reference evidence="1 2" key="1">
    <citation type="submission" date="2021-01" db="EMBL/GenBank/DDBJ databases">
        <title>Whole genome shotgun sequence of Actinoplanes couchii NBRC 106145.</title>
        <authorList>
            <person name="Komaki H."/>
            <person name="Tamura T."/>
        </authorList>
    </citation>
    <scope>NUCLEOTIDE SEQUENCE [LARGE SCALE GENOMIC DNA]</scope>
    <source>
        <strain evidence="1 2">NBRC 106145</strain>
    </source>
</reference>
<proteinExistence type="predicted"/>
<keyword evidence="2" id="KW-1185">Reference proteome</keyword>
<gene>
    <name evidence="1" type="ORF">Aco03nite_049600</name>
</gene>
<dbReference type="RefSeq" id="WP_203798342.1">
    <property type="nucleotide sequence ID" value="NZ_BAAAQE010000018.1"/>
</dbReference>
<evidence type="ECO:0000313" key="2">
    <source>
        <dbReference type="Proteomes" id="UP000612282"/>
    </source>
</evidence>
<sequence>MPEMSPPSDPAAIGHWITSAPMRALVAAFGGELPELPTGKLLIWLDEFSARHWDFRAGAERFEARDWTGSAAESALIMDAARALGLVVPQPPRRDSYDHLLVLGGLAQGCLQRAAYAARLVSDGLKVGAVAALGSFRPCGPAERALLAKQTDCHEVDALDQGVRDAFGLTASAATRTGSDGPVGPRSWSHHIYRLDGGPRVHVLAAPASGHRANTADTYEFWAEELSLGIGATVLIVTTPIYVPFQHCDAVRILGCDVETIGLDQALLPAAMRQEPFSAGRHLQEVRSAIRSMHRLYDATI</sequence>